<proteinExistence type="predicted"/>
<dbReference type="Proteomes" id="UP001303046">
    <property type="component" value="Unassembled WGS sequence"/>
</dbReference>
<protein>
    <recommendedName>
        <fullName evidence="3">Carbohydrate sulfotransferase</fullName>
    </recommendedName>
</protein>
<dbReference type="Pfam" id="PF03567">
    <property type="entry name" value="Sulfotransfer_2"/>
    <property type="match status" value="1"/>
</dbReference>
<evidence type="ECO:0000313" key="1">
    <source>
        <dbReference type="EMBL" id="KAK6754999.1"/>
    </source>
</evidence>
<dbReference type="EMBL" id="JAVFWL010000005">
    <property type="protein sequence ID" value="KAK6754999.1"/>
    <property type="molecule type" value="Genomic_DNA"/>
</dbReference>
<dbReference type="InterPro" id="IPR005331">
    <property type="entry name" value="Sulfotransferase"/>
</dbReference>
<gene>
    <name evidence="1" type="primary">Necator_chrV.g18561</name>
    <name evidence="1" type="ORF">RB195_013770</name>
</gene>
<sequence length="430" mass="50532">MPVVDLHHQRSQAASLLIHNSPYHDVRIGAPSAVMERLDCTGRKLLRRLLGYFWPVTMKISTQKLMWRPANRLVQRVLRSLPCSSWKKPPGRKRKFWTELVKEDLRTLGVDRQLKRDKIEKVGQSCVQGRHTSAKMRIIASGDDISPPIKSNDGVEELRKQVKEGTYDTYPFLPNTLIQPFFRYKELYKVSPKYSVTTCQIEKTTSLLKDAIFCFLKNPWKFRANGRRISTEQYFTRQCKDEYLAKNYSIVGKSLGRIKFAVLRDPIDRFLSGFVHICIMRPKDVDTRCFACRGDLTCFVEAFYKKLQEVYATKNNTYNFEVAHLAPQTWYCNFKEHLDDFIFIRYQKCPSRISAYARELDKIFKMARVPEELRREIYNEILVGRTPHTTRDSGPRHAAERELFNNRTLLDIVLKIYFYDYKVFGFSLPD</sequence>
<name>A0ABR1DX43_NECAM</name>
<evidence type="ECO:0008006" key="3">
    <source>
        <dbReference type="Google" id="ProtNLM"/>
    </source>
</evidence>
<dbReference type="PANTHER" id="PTHR22900:SF11">
    <property type="entry name" value="PROTEIN CBG01579"/>
    <property type="match status" value="1"/>
</dbReference>
<evidence type="ECO:0000313" key="2">
    <source>
        <dbReference type="Proteomes" id="UP001303046"/>
    </source>
</evidence>
<keyword evidence="2" id="KW-1185">Reference proteome</keyword>
<accession>A0ABR1DX43</accession>
<reference evidence="1 2" key="1">
    <citation type="submission" date="2023-08" db="EMBL/GenBank/DDBJ databases">
        <title>A Necator americanus chromosomal reference genome.</title>
        <authorList>
            <person name="Ilik V."/>
            <person name="Petrzelkova K.J."/>
            <person name="Pardy F."/>
            <person name="Fuh T."/>
            <person name="Niatou-Singa F.S."/>
            <person name="Gouil Q."/>
            <person name="Baker L."/>
            <person name="Ritchie M.E."/>
            <person name="Jex A.R."/>
            <person name="Gazzola D."/>
            <person name="Li H."/>
            <person name="Toshio Fujiwara R."/>
            <person name="Zhan B."/>
            <person name="Aroian R.V."/>
            <person name="Pafco B."/>
            <person name="Schwarz E.M."/>
        </authorList>
    </citation>
    <scope>NUCLEOTIDE SEQUENCE [LARGE SCALE GENOMIC DNA]</scope>
    <source>
        <strain evidence="1 2">Aroian</strain>
        <tissue evidence="1">Whole animal</tissue>
    </source>
</reference>
<organism evidence="1 2">
    <name type="scientific">Necator americanus</name>
    <name type="common">Human hookworm</name>
    <dbReference type="NCBI Taxonomy" id="51031"/>
    <lineage>
        <taxon>Eukaryota</taxon>
        <taxon>Metazoa</taxon>
        <taxon>Ecdysozoa</taxon>
        <taxon>Nematoda</taxon>
        <taxon>Chromadorea</taxon>
        <taxon>Rhabditida</taxon>
        <taxon>Rhabditina</taxon>
        <taxon>Rhabditomorpha</taxon>
        <taxon>Strongyloidea</taxon>
        <taxon>Ancylostomatidae</taxon>
        <taxon>Bunostominae</taxon>
        <taxon>Necator</taxon>
    </lineage>
</organism>
<dbReference type="PANTHER" id="PTHR22900">
    <property type="entry name" value="PROTEIN CBG14245-RELATED"/>
    <property type="match status" value="1"/>
</dbReference>
<dbReference type="InterPro" id="IPR007669">
    <property type="entry name" value="Chst-1-like"/>
</dbReference>
<comment type="caution">
    <text evidence="1">The sequence shown here is derived from an EMBL/GenBank/DDBJ whole genome shotgun (WGS) entry which is preliminary data.</text>
</comment>